<dbReference type="Proteomes" id="UP000237105">
    <property type="component" value="Unassembled WGS sequence"/>
</dbReference>
<organism evidence="1 2">
    <name type="scientific">Parasponia andersonii</name>
    <name type="common">Sponia andersonii</name>
    <dbReference type="NCBI Taxonomy" id="3476"/>
    <lineage>
        <taxon>Eukaryota</taxon>
        <taxon>Viridiplantae</taxon>
        <taxon>Streptophyta</taxon>
        <taxon>Embryophyta</taxon>
        <taxon>Tracheophyta</taxon>
        <taxon>Spermatophyta</taxon>
        <taxon>Magnoliopsida</taxon>
        <taxon>eudicotyledons</taxon>
        <taxon>Gunneridae</taxon>
        <taxon>Pentapetalae</taxon>
        <taxon>rosids</taxon>
        <taxon>fabids</taxon>
        <taxon>Rosales</taxon>
        <taxon>Cannabaceae</taxon>
        <taxon>Parasponia</taxon>
    </lineage>
</organism>
<dbReference type="AlphaFoldDB" id="A0A2P5BYJ1"/>
<evidence type="ECO:0000313" key="1">
    <source>
        <dbReference type="EMBL" id="PON53882.1"/>
    </source>
</evidence>
<reference evidence="2" key="1">
    <citation type="submission" date="2016-06" db="EMBL/GenBank/DDBJ databases">
        <title>Parallel loss of symbiosis genes in relatives of nitrogen-fixing non-legume Parasponia.</title>
        <authorList>
            <person name="Van Velzen R."/>
            <person name="Holmer R."/>
            <person name="Bu F."/>
            <person name="Rutten L."/>
            <person name="Van Zeijl A."/>
            <person name="Liu W."/>
            <person name="Santuari L."/>
            <person name="Cao Q."/>
            <person name="Sharma T."/>
            <person name="Shen D."/>
            <person name="Roswanjaya Y."/>
            <person name="Wardhani T."/>
            <person name="Kalhor M.S."/>
            <person name="Jansen J."/>
            <person name="Van den Hoogen J."/>
            <person name="Gungor B."/>
            <person name="Hartog M."/>
            <person name="Hontelez J."/>
            <person name="Verver J."/>
            <person name="Yang W.-C."/>
            <person name="Schijlen E."/>
            <person name="Repin R."/>
            <person name="Schilthuizen M."/>
            <person name="Schranz E."/>
            <person name="Heidstra R."/>
            <person name="Miyata K."/>
            <person name="Fedorova E."/>
            <person name="Kohlen W."/>
            <person name="Bisseling T."/>
            <person name="Smit S."/>
            <person name="Geurts R."/>
        </authorList>
    </citation>
    <scope>NUCLEOTIDE SEQUENCE [LARGE SCALE GENOMIC DNA]</scope>
    <source>
        <strain evidence="2">cv. WU1-14</strain>
    </source>
</reference>
<protein>
    <submittedName>
        <fullName evidence="1">Uncharacterized protein</fullName>
    </submittedName>
</protein>
<accession>A0A2P5BYJ1</accession>
<keyword evidence="2" id="KW-1185">Reference proteome</keyword>
<proteinExistence type="predicted"/>
<comment type="caution">
    <text evidence="1">The sequence shown here is derived from an EMBL/GenBank/DDBJ whole genome shotgun (WGS) entry which is preliminary data.</text>
</comment>
<evidence type="ECO:0000313" key="2">
    <source>
        <dbReference type="Proteomes" id="UP000237105"/>
    </source>
</evidence>
<sequence length="119" mass="13702">MVGGVNDGNMMDDNVSFSPFITLKFEELNSPPNTEDELTTLTMKPIEALESYKSIDGLDLNPSRLGCLEINSYKSMDSEERSHIYFIRDVNWVVTCHPRFPTYNRGSYYMPIFPRVLTH</sequence>
<name>A0A2P5BYJ1_PARAD</name>
<dbReference type="EMBL" id="JXTB01000201">
    <property type="protein sequence ID" value="PON53882.1"/>
    <property type="molecule type" value="Genomic_DNA"/>
</dbReference>
<gene>
    <name evidence="1" type="ORF">PanWU01x14_198790</name>
</gene>